<dbReference type="InterPro" id="IPR025685">
    <property type="entry name" value="YoaP-like_dom"/>
</dbReference>
<protein>
    <submittedName>
        <fullName evidence="2">N-acetyltransferase</fullName>
    </submittedName>
</protein>
<dbReference type="SUPFAM" id="SSF55729">
    <property type="entry name" value="Acyl-CoA N-acyltransferases (Nat)"/>
    <property type="match status" value="1"/>
</dbReference>
<evidence type="ECO:0000313" key="2">
    <source>
        <dbReference type="EMBL" id="GCD10011.1"/>
    </source>
</evidence>
<feature type="domain" description="YoaP-like" evidence="1">
    <location>
        <begin position="205"/>
        <end position="247"/>
    </location>
</feature>
<keyword evidence="2" id="KW-0808">Transferase</keyword>
<organism evidence="2 3">
    <name type="scientific">Clostridium tagluense</name>
    <dbReference type="NCBI Taxonomy" id="360422"/>
    <lineage>
        <taxon>Bacteria</taxon>
        <taxon>Bacillati</taxon>
        <taxon>Bacillota</taxon>
        <taxon>Clostridia</taxon>
        <taxon>Eubacteriales</taxon>
        <taxon>Clostridiaceae</taxon>
        <taxon>Clostridium</taxon>
    </lineage>
</organism>
<dbReference type="Pfam" id="PF14268">
    <property type="entry name" value="YoaP"/>
    <property type="match status" value="1"/>
</dbReference>
<sequence length="254" mass="28990">MKMNIINVDNRNIDTEHICCAITDKKGECCISSKKAWLKGCYNDGLMFKKLDVRGKVFVEYIPAENAWCPIIAEEYMFINCFWVSGKFKGQGYANKLLEECISDAKLKGKKGLAVLSAKKKMPFLSDPKYLKYKGFEVCDTAKPYFELLYLPFEKNTEKPKFKECCKDGITDKKGIVLYYSNQCPHTEKYAPLIAEIAKAKGINFALLKYQTKDEAQNAPSPFTTYSLFYEGEFVTNEILSDSKFIKFLEGKGL</sequence>
<keyword evidence="3" id="KW-1185">Reference proteome</keyword>
<dbReference type="CDD" id="cd04301">
    <property type="entry name" value="NAT_SF"/>
    <property type="match status" value="1"/>
</dbReference>
<dbReference type="Proteomes" id="UP000287872">
    <property type="component" value="Unassembled WGS sequence"/>
</dbReference>
<comment type="caution">
    <text evidence="2">The sequence shown here is derived from an EMBL/GenBank/DDBJ whole genome shotgun (WGS) entry which is preliminary data.</text>
</comment>
<evidence type="ECO:0000313" key="3">
    <source>
        <dbReference type="Proteomes" id="UP000287872"/>
    </source>
</evidence>
<proteinExistence type="predicted"/>
<dbReference type="Gene3D" id="3.40.630.30">
    <property type="match status" value="1"/>
</dbReference>
<dbReference type="InterPro" id="IPR016181">
    <property type="entry name" value="Acyl_CoA_acyltransferase"/>
</dbReference>
<dbReference type="EMBL" id="BHYK01000007">
    <property type="protein sequence ID" value="GCD10011.1"/>
    <property type="molecule type" value="Genomic_DNA"/>
</dbReference>
<gene>
    <name evidence="2" type="ORF">Ctaglu_16340</name>
</gene>
<accession>A0A401UKC1</accession>
<dbReference type="GO" id="GO:0016740">
    <property type="term" value="F:transferase activity"/>
    <property type="evidence" value="ECO:0007669"/>
    <property type="project" value="UniProtKB-KW"/>
</dbReference>
<evidence type="ECO:0000259" key="1">
    <source>
        <dbReference type="Pfam" id="PF14268"/>
    </source>
</evidence>
<name>A0A401UKC1_9CLOT</name>
<dbReference type="AlphaFoldDB" id="A0A401UKC1"/>
<reference evidence="2 3" key="1">
    <citation type="submission" date="2018-11" db="EMBL/GenBank/DDBJ databases">
        <title>Genome sequencing and assembly of Clostridium tagluense strain A121.</title>
        <authorList>
            <person name="Murakami T."/>
            <person name="Segawa T."/>
            <person name="Shcherbakova V.A."/>
            <person name="Mori H."/>
            <person name="Yoshimura Y."/>
        </authorList>
    </citation>
    <scope>NUCLEOTIDE SEQUENCE [LARGE SCALE GENOMIC DNA]</scope>
    <source>
        <strain evidence="2 3">A121</strain>
    </source>
</reference>